<feature type="compositionally biased region" description="Pro residues" evidence="1">
    <location>
        <begin position="514"/>
        <end position="527"/>
    </location>
</feature>
<dbReference type="Pfam" id="PF14223">
    <property type="entry name" value="Retrotran_gag_2"/>
    <property type="match status" value="1"/>
</dbReference>
<proteinExistence type="predicted"/>
<protein>
    <submittedName>
        <fullName evidence="2">Uncharacterized protein</fullName>
    </submittedName>
</protein>
<dbReference type="EMBL" id="JAUUTY010000006">
    <property type="protein sequence ID" value="KAK1617180.1"/>
    <property type="molecule type" value="Genomic_DNA"/>
</dbReference>
<feature type="compositionally biased region" description="Low complexity" evidence="1">
    <location>
        <begin position="611"/>
        <end position="631"/>
    </location>
</feature>
<feature type="region of interest" description="Disordered" evidence="1">
    <location>
        <begin position="564"/>
        <end position="761"/>
    </location>
</feature>
<feature type="region of interest" description="Disordered" evidence="1">
    <location>
        <begin position="405"/>
        <end position="468"/>
    </location>
</feature>
<evidence type="ECO:0000313" key="3">
    <source>
        <dbReference type="Proteomes" id="UP001231189"/>
    </source>
</evidence>
<feature type="region of interest" description="Disordered" evidence="1">
    <location>
        <begin position="36"/>
        <end position="73"/>
    </location>
</feature>
<organism evidence="2 3">
    <name type="scientific">Lolium multiflorum</name>
    <name type="common">Italian ryegrass</name>
    <name type="synonym">Lolium perenne subsp. multiflorum</name>
    <dbReference type="NCBI Taxonomy" id="4521"/>
    <lineage>
        <taxon>Eukaryota</taxon>
        <taxon>Viridiplantae</taxon>
        <taxon>Streptophyta</taxon>
        <taxon>Embryophyta</taxon>
        <taxon>Tracheophyta</taxon>
        <taxon>Spermatophyta</taxon>
        <taxon>Magnoliopsida</taxon>
        <taxon>Liliopsida</taxon>
        <taxon>Poales</taxon>
        <taxon>Poaceae</taxon>
        <taxon>BOP clade</taxon>
        <taxon>Pooideae</taxon>
        <taxon>Poodae</taxon>
        <taxon>Poeae</taxon>
        <taxon>Poeae Chloroplast Group 2 (Poeae type)</taxon>
        <taxon>Loliodinae</taxon>
        <taxon>Loliinae</taxon>
        <taxon>Lolium</taxon>
    </lineage>
</organism>
<name>A0AAD8VU06_LOLMU</name>
<dbReference type="AlphaFoldDB" id="A0AAD8VU06"/>
<gene>
    <name evidence="2" type="ORF">QYE76_022697</name>
</gene>
<feature type="region of interest" description="Disordered" evidence="1">
    <location>
        <begin position="500"/>
        <end position="544"/>
    </location>
</feature>
<dbReference type="Proteomes" id="UP001231189">
    <property type="component" value="Unassembled WGS sequence"/>
</dbReference>
<comment type="caution">
    <text evidence="2">The sequence shown here is derived from an EMBL/GenBank/DDBJ whole genome shotgun (WGS) entry which is preliminary data.</text>
</comment>
<dbReference type="PANTHER" id="PTHR47481:SF31">
    <property type="entry name" value="OS01G0873500 PROTEIN"/>
    <property type="match status" value="1"/>
</dbReference>
<sequence>MDGCSDVSPDPTHQHETVREELPLCGPTRLHQIHHEQHRTRPGCCASTPTFTSHSTSPASSSEEEFDNDDSTDGLLNPVRDAVALALAEGEAEEERAAHAAVDAELEQCRLAAAAAAEDSDSEISCRHRRRGWHFRRPFRRRRFANTSQNAASNPPHLRAHKVLDDLPDMDSDDEMLALLLEDEQAFDDDLRDHLLIIATAASGSSIGTPPSTKLTRENFLYWQAQVLPTLRGARVMGLLDGSDPAPSETIEAEDAEHKKITIPNPAYETWITKDQTVVSFLVNSLSEEVLPQVFGLAHAAEVWHALKELYSSRSKSRVSTLGGSLTNTKKLDLTAQQYISKMKGFAAELSAAGKPVDEDELKDYMLNGLDNSFNPLVAAINVVPSTSLSDMCSQLLAAENRDSMLQSTGQAPGSFTSSVNAATRFPSPPYGGGSARPPLPPSYYPYQPPPMPQYAPQPSPYAPYQPTTPYPPPTPYAPPYAYAPYPPAPQYAPPPMPYHAPRLPIVPNNNSPPYRPPQQQPQPPRPDQQKGRKKGGARTVVEWRLPGKMVSFVKFVKRKVAVDAASQNSDQHSGENSDENSTCDNDSATSHRTRGDSSDPSADSGERSASDPVPDAAASDPVSDAAATSPVHAPARSAQQPLATSPRSRPSLSPSAAPRQDVDRQPAPCQDPDGPQVTSPRCDNTERGVSPGPHTHIRPSSPASMSPNNHSGQSSPQSLPHNSSPGSSSDNDLSSDFSSAAPQPATPSPAPPVGVTTRLQ</sequence>
<feature type="compositionally biased region" description="Polar residues" evidence="1">
    <location>
        <begin position="405"/>
        <end position="422"/>
    </location>
</feature>
<keyword evidence="3" id="KW-1185">Reference proteome</keyword>
<feature type="compositionally biased region" description="Pro residues" evidence="1">
    <location>
        <begin position="438"/>
        <end position="468"/>
    </location>
</feature>
<evidence type="ECO:0000256" key="1">
    <source>
        <dbReference type="SAM" id="MobiDB-lite"/>
    </source>
</evidence>
<feature type="compositionally biased region" description="Low complexity" evidence="1">
    <location>
        <begin position="46"/>
        <end position="61"/>
    </location>
</feature>
<accession>A0AAD8VU06</accession>
<feature type="compositionally biased region" description="Polar residues" evidence="1">
    <location>
        <begin position="702"/>
        <end position="718"/>
    </location>
</feature>
<feature type="compositionally biased region" description="Low complexity" evidence="1">
    <location>
        <begin position="719"/>
        <end position="744"/>
    </location>
</feature>
<feature type="compositionally biased region" description="Low complexity" evidence="1">
    <location>
        <begin position="642"/>
        <end position="660"/>
    </location>
</feature>
<reference evidence="2" key="1">
    <citation type="submission" date="2023-07" db="EMBL/GenBank/DDBJ databases">
        <title>A chromosome-level genome assembly of Lolium multiflorum.</title>
        <authorList>
            <person name="Chen Y."/>
            <person name="Copetti D."/>
            <person name="Kolliker R."/>
            <person name="Studer B."/>
        </authorList>
    </citation>
    <scope>NUCLEOTIDE SEQUENCE</scope>
    <source>
        <strain evidence="2">02402/16</strain>
        <tissue evidence="2">Leaf</tissue>
    </source>
</reference>
<feature type="compositionally biased region" description="Polar residues" evidence="1">
    <location>
        <begin position="580"/>
        <end position="591"/>
    </location>
</feature>
<evidence type="ECO:0000313" key="2">
    <source>
        <dbReference type="EMBL" id="KAK1617180.1"/>
    </source>
</evidence>
<dbReference type="PANTHER" id="PTHR47481">
    <property type="match status" value="1"/>
</dbReference>
<feature type="compositionally biased region" description="Acidic residues" evidence="1">
    <location>
        <begin position="62"/>
        <end position="72"/>
    </location>
</feature>